<dbReference type="Proteomes" id="UP000278031">
    <property type="component" value="Unassembled WGS sequence"/>
</dbReference>
<comment type="caution">
    <text evidence="1">The sequence shown here is derived from an EMBL/GenBank/DDBJ whole genome shotgun (WGS) entry which is preliminary data.</text>
</comment>
<accession>A0A497JHX4</accession>
<proteinExistence type="predicted"/>
<protein>
    <submittedName>
        <fullName evidence="1">Uncharacterized protein</fullName>
    </submittedName>
</protein>
<evidence type="ECO:0000313" key="1">
    <source>
        <dbReference type="EMBL" id="RLG70949.1"/>
    </source>
</evidence>
<evidence type="ECO:0000313" key="2">
    <source>
        <dbReference type="Proteomes" id="UP000278031"/>
    </source>
</evidence>
<reference evidence="1 2" key="1">
    <citation type="submission" date="2018-06" db="EMBL/GenBank/DDBJ databases">
        <title>Extensive metabolic versatility and redundancy in microbially diverse, dynamic hydrothermal sediments.</title>
        <authorList>
            <person name="Dombrowski N."/>
            <person name="Teske A."/>
            <person name="Baker B.J."/>
        </authorList>
    </citation>
    <scope>NUCLEOTIDE SEQUENCE [LARGE SCALE GENOMIC DNA]</scope>
    <source>
        <strain evidence="1">B51_G17</strain>
    </source>
</reference>
<dbReference type="EMBL" id="QMWP01000020">
    <property type="protein sequence ID" value="RLG70949.1"/>
    <property type="molecule type" value="Genomic_DNA"/>
</dbReference>
<sequence length="116" mass="13618">MLQIDTHFYPYRLLLRRRQPVELAVDLINTADKETLATIEISLDKMLSFTKGGLKKVEKVSSKIEPNKRKRFYFSIYPHVAVTPGEYAVQIVVTEYGRDYNDIKRRITKRTKLLVE</sequence>
<name>A0A497JHX4_9ARCH</name>
<gene>
    <name evidence="1" type="ORF">DRO04_00845</name>
</gene>
<dbReference type="AlphaFoldDB" id="A0A497JHX4"/>
<organism evidence="1 2">
    <name type="scientific">Candidatus Iainarchaeum sp</name>
    <dbReference type="NCBI Taxonomy" id="3101447"/>
    <lineage>
        <taxon>Archaea</taxon>
        <taxon>Candidatus Iainarchaeota</taxon>
        <taxon>Candidatus Iainarchaeia</taxon>
        <taxon>Candidatus Iainarchaeales</taxon>
        <taxon>Candidatus Iainarchaeaceae</taxon>
        <taxon>Candidatus Iainarchaeum</taxon>
    </lineage>
</organism>